<feature type="transmembrane region" description="Helical" evidence="6">
    <location>
        <begin position="226"/>
        <end position="243"/>
    </location>
</feature>
<dbReference type="Pfam" id="PF13440">
    <property type="entry name" value="Polysacc_synt_3"/>
    <property type="match status" value="1"/>
</dbReference>
<feature type="transmembrane region" description="Helical" evidence="6">
    <location>
        <begin position="396"/>
        <end position="420"/>
    </location>
</feature>
<feature type="transmembrane region" description="Helical" evidence="6">
    <location>
        <begin position="185"/>
        <end position="205"/>
    </location>
</feature>
<feature type="transmembrane region" description="Helical" evidence="6">
    <location>
        <begin position="57"/>
        <end position="77"/>
    </location>
</feature>
<protein>
    <submittedName>
        <fullName evidence="7">Lipopolysaccharide biosynthesis protein</fullName>
    </submittedName>
</protein>
<reference evidence="8" key="1">
    <citation type="journal article" date="2019" name="Int. J. Syst. Evol. Microbiol.">
        <title>The Global Catalogue of Microorganisms (GCM) 10K type strain sequencing project: providing services to taxonomists for standard genome sequencing and annotation.</title>
        <authorList>
            <consortium name="The Broad Institute Genomics Platform"/>
            <consortium name="The Broad Institute Genome Sequencing Center for Infectious Disease"/>
            <person name="Wu L."/>
            <person name="Ma J."/>
        </authorList>
    </citation>
    <scope>NUCLEOTIDE SEQUENCE [LARGE SCALE GENOMIC DNA]</scope>
    <source>
        <strain evidence="8">CCUG 57113</strain>
    </source>
</reference>
<keyword evidence="8" id="KW-1185">Reference proteome</keyword>
<dbReference type="InterPro" id="IPR050833">
    <property type="entry name" value="Poly_Biosynth_Transport"/>
</dbReference>
<keyword evidence="2" id="KW-1003">Cell membrane</keyword>
<feature type="transmembrane region" description="Helical" evidence="6">
    <location>
        <begin position="20"/>
        <end position="45"/>
    </location>
</feature>
<feature type="transmembrane region" description="Helical" evidence="6">
    <location>
        <begin position="160"/>
        <end position="179"/>
    </location>
</feature>
<comment type="caution">
    <text evidence="7">The sequence shown here is derived from an EMBL/GenBank/DDBJ whole genome shotgun (WGS) entry which is preliminary data.</text>
</comment>
<gene>
    <name evidence="7" type="ORF">ACFPPD_10890</name>
</gene>
<name>A0ABW0LV73_9BACL</name>
<evidence type="ECO:0000256" key="2">
    <source>
        <dbReference type="ARBA" id="ARBA00022475"/>
    </source>
</evidence>
<feature type="transmembrane region" description="Helical" evidence="6">
    <location>
        <begin position="89"/>
        <end position="110"/>
    </location>
</feature>
<dbReference type="PANTHER" id="PTHR30250:SF11">
    <property type="entry name" value="O-ANTIGEN TRANSPORTER-RELATED"/>
    <property type="match status" value="1"/>
</dbReference>
<proteinExistence type="predicted"/>
<feature type="transmembrane region" description="Helical" evidence="6">
    <location>
        <begin position="340"/>
        <end position="358"/>
    </location>
</feature>
<feature type="transmembrane region" description="Helical" evidence="6">
    <location>
        <begin position="306"/>
        <end position="328"/>
    </location>
</feature>
<keyword evidence="4 6" id="KW-1133">Transmembrane helix</keyword>
<evidence type="ECO:0000256" key="5">
    <source>
        <dbReference type="ARBA" id="ARBA00023136"/>
    </source>
</evidence>
<dbReference type="PANTHER" id="PTHR30250">
    <property type="entry name" value="PST FAMILY PREDICTED COLANIC ACID TRANSPORTER"/>
    <property type="match status" value="1"/>
</dbReference>
<feature type="transmembrane region" description="Helical" evidence="6">
    <location>
        <begin position="263"/>
        <end position="285"/>
    </location>
</feature>
<sequence length="446" mass="48191">MTQLAAIRRAWRGNGLAHTIFRTSATNFLVMVVVTLTSIVTARMYGVEGKGELSAIVFWPTLLAGLVGFGLPTSLIYNLKQSVGGGEAFVRASFLFQAPVSVITGAVAWFGLPYWLGGYPAHIAAIARGYTVAMVPVLLAINLVSALAQSKGRFAVYNGVRLFVPLCNLAGLIGLWAVGNLSLGYSALMFAATSVLVVAWAMVSLADDIRFGRFGGIRDLKAAWPLFAYGSKVFGVELLGALYSQFDKLVILSMLTARDLGLYTVVFALSRVYNVVQTAIANVVFPKVTGMAQERILATVGRAFRLSLLLMTAVVVPTMFIGRFLMGVLFGEPFLEASTAFYLLCFECIIGGGSWILASSFNAMGRPGLVLLRQTIALAITVVLLIWLTPVYGLNGIAAGLLIGAVVRLALTLASMKIVFRVPLRGMLFDRNDFRYLAERLKEKKR</sequence>
<dbReference type="Proteomes" id="UP001596105">
    <property type="component" value="Unassembled WGS sequence"/>
</dbReference>
<dbReference type="RefSeq" id="WP_209750881.1">
    <property type="nucleotide sequence ID" value="NZ_JBHSMH010000029.1"/>
</dbReference>
<comment type="subcellular location">
    <subcellularLocation>
        <location evidence="1">Cell membrane</location>
        <topology evidence="1">Multi-pass membrane protein</topology>
    </subcellularLocation>
</comment>
<organism evidence="7 8">
    <name type="scientific">Cohnella suwonensis</name>
    <dbReference type="NCBI Taxonomy" id="696072"/>
    <lineage>
        <taxon>Bacteria</taxon>
        <taxon>Bacillati</taxon>
        <taxon>Bacillota</taxon>
        <taxon>Bacilli</taxon>
        <taxon>Bacillales</taxon>
        <taxon>Paenibacillaceae</taxon>
        <taxon>Cohnella</taxon>
    </lineage>
</organism>
<accession>A0ABW0LV73</accession>
<evidence type="ECO:0000256" key="6">
    <source>
        <dbReference type="SAM" id="Phobius"/>
    </source>
</evidence>
<keyword evidence="3 6" id="KW-0812">Transmembrane</keyword>
<evidence type="ECO:0000313" key="8">
    <source>
        <dbReference type="Proteomes" id="UP001596105"/>
    </source>
</evidence>
<evidence type="ECO:0000256" key="3">
    <source>
        <dbReference type="ARBA" id="ARBA00022692"/>
    </source>
</evidence>
<evidence type="ECO:0000313" key="7">
    <source>
        <dbReference type="EMBL" id="MFC5469226.1"/>
    </source>
</evidence>
<dbReference type="EMBL" id="JBHSMH010000029">
    <property type="protein sequence ID" value="MFC5469226.1"/>
    <property type="molecule type" value="Genomic_DNA"/>
</dbReference>
<evidence type="ECO:0000256" key="4">
    <source>
        <dbReference type="ARBA" id="ARBA00022989"/>
    </source>
</evidence>
<evidence type="ECO:0000256" key="1">
    <source>
        <dbReference type="ARBA" id="ARBA00004651"/>
    </source>
</evidence>
<feature type="transmembrane region" description="Helical" evidence="6">
    <location>
        <begin position="130"/>
        <end position="148"/>
    </location>
</feature>
<keyword evidence="5 6" id="KW-0472">Membrane</keyword>
<feature type="transmembrane region" description="Helical" evidence="6">
    <location>
        <begin position="370"/>
        <end position="390"/>
    </location>
</feature>